<evidence type="ECO:0000256" key="7">
    <source>
        <dbReference type="SAM" id="MobiDB-lite"/>
    </source>
</evidence>
<dbReference type="Pfam" id="PF08149">
    <property type="entry name" value="BING4CT"/>
    <property type="match status" value="1"/>
</dbReference>
<dbReference type="Gene3D" id="2.130.10.10">
    <property type="entry name" value="YVTN repeat-like/Quinoprotein amine dehydrogenase"/>
    <property type="match status" value="1"/>
</dbReference>
<dbReference type="FunCoup" id="A0A024GUU4">
    <property type="interactions" value="615"/>
</dbReference>
<feature type="domain" description="BING4 C-terminal" evidence="8">
    <location>
        <begin position="376"/>
        <end position="455"/>
    </location>
</feature>
<keyword evidence="10" id="KW-1185">Reference proteome</keyword>
<comment type="caution">
    <text evidence="9">The sequence shown here is derived from an EMBL/GenBank/DDBJ whole genome shotgun (WGS) entry which is preliminary data.</text>
</comment>
<accession>A0A024GUU4</accession>
<evidence type="ECO:0000256" key="4">
    <source>
        <dbReference type="ARBA" id="ARBA00022737"/>
    </source>
</evidence>
<feature type="region of interest" description="Disordered" evidence="7">
    <location>
        <begin position="1"/>
        <end position="44"/>
    </location>
</feature>
<sequence length="553" mass="62346">MEEQHKVTSAIKNHKHRMARSTSKTKRGVKPNPKSSKKPAPMIKNVQKYARPSTLPLHKIKRIKDKKLRGVLEFANEKHQEAAIAAAKSEILLPSQAGFLEAEGLEKTFKMTQNQLAEHLDQNTTRKHYSLNLADYGAYRLRFTRNGRSVLLGSQKGHIAMLDTLRMSLTCEFYANELVRDVSFLQNNSLFSVAQKKYVYIYDSTGAEAHCIRSIQAPQRLEYLPFHFLLSSVSGNGVLSYHDVTNGKEVAVHPTKQGFCDCMAQNAWNAVIHLGHANGIVSLWTPNMREAVVKMQCHQGPIRSLAIDPTGKYMVTAGADRKVKVFDLRKYQQINETYLNAAANNVSVSQKGLIAAGNGPHVRVFKNAFTKEKPALYMTHLLPSSQITGLEFQPYEDILAIGHSKGYQSIIIPGAGEPNFDTFAANPYENAKQRNESEVHSLLEKIRPEMISLHAGTIGSIDLDPVEAQQSKVDLANRANNTRPIKQKNKMRGRSRPSRRVQRKQQNVIDAQKVRHREMLANKAKEQKRKQNIEQGKEKSQQTPTSLNRFLKR</sequence>
<dbReference type="PANTHER" id="PTHR14085:SF3">
    <property type="entry name" value="WD REPEAT-CONTAINING PROTEIN 46"/>
    <property type="match status" value="1"/>
</dbReference>
<evidence type="ECO:0000256" key="3">
    <source>
        <dbReference type="ARBA" id="ARBA00022574"/>
    </source>
</evidence>
<feature type="region of interest" description="Disordered" evidence="7">
    <location>
        <begin position="478"/>
        <end position="507"/>
    </location>
</feature>
<dbReference type="PROSITE" id="PS50294">
    <property type="entry name" value="WD_REPEATS_REGION"/>
    <property type="match status" value="1"/>
</dbReference>
<dbReference type="AlphaFoldDB" id="A0A024GUU4"/>
<evidence type="ECO:0000256" key="5">
    <source>
        <dbReference type="ARBA" id="ARBA00023242"/>
    </source>
</evidence>
<dbReference type="PROSITE" id="PS50082">
    <property type="entry name" value="WD_REPEATS_2"/>
    <property type="match status" value="1"/>
</dbReference>
<dbReference type="STRING" id="65357.A0A024GUU4"/>
<keyword evidence="5" id="KW-0539">Nucleus</keyword>
<dbReference type="InParanoid" id="A0A024GUU4"/>
<gene>
    <name evidence="9" type="ORF">BN9_124980</name>
</gene>
<dbReference type="InterPro" id="IPR040315">
    <property type="entry name" value="WDR46/Utp7"/>
</dbReference>
<evidence type="ECO:0000256" key="1">
    <source>
        <dbReference type="ARBA" id="ARBA00004604"/>
    </source>
</evidence>
<organism evidence="9 10">
    <name type="scientific">Albugo candida</name>
    <dbReference type="NCBI Taxonomy" id="65357"/>
    <lineage>
        <taxon>Eukaryota</taxon>
        <taxon>Sar</taxon>
        <taxon>Stramenopiles</taxon>
        <taxon>Oomycota</taxon>
        <taxon>Peronosporomycetes</taxon>
        <taxon>Albuginales</taxon>
        <taxon>Albuginaceae</taxon>
        <taxon>Albugo</taxon>
    </lineage>
</organism>
<feature type="region of interest" description="Disordered" evidence="7">
    <location>
        <begin position="521"/>
        <end position="553"/>
    </location>
</feature>
<dbReference type="GO" id="GO:0030686">
    <property type="term" value="C:90S preribosome"/>
    <property type="evidence" value="ECO:0007669"/>
    <property type="project" value="TreeGrafter"/>
</dbReference>
<dbReference type="SMART" id="SM01033">
    <property type="entry name" value="BING4CT"/>
    <property type="match status" value="1"/>
</dbReference>
<dbReference type="GO" id="GO:0032040">
    <property type="term" value="C:small-subunit processome"/>
    <property type="evidence" value="ECO:0007669"/>
    <property type="project" value="TreeGrafter"/>
</dbReference>
<evidence type="ECO:0000256" key="2">
    <source>
        <dbReference type="ARBA" id="ARBA00022552"/>
    </source>
</evidence>
<feature type="compositionally biased region" description="Basic residues" evidence="7">
    <location>
        <begin position="485"/>
        <end position="503"/>
    </location>
</feature>
<protein>
    <recommendedName>
        <fullName evidence="8">BING4 C-terminal domain-containing protein</fullName>
    </recommendedName>
</protein>
<dbReference type="GO" id="GO:0000462">
    <property type="term" value="P:maturation of SSU-rRNA from tricistronic rRNA transcript (SSU-rRNA, 5.8S rRNA, LSU-rRNA)"/>
    <property type="evidence" value="ECO:0007669"/>
    <property type="project" value="TreeGrafter"/>
</dbReference>
<dbReference type="PANTHER" id="PTHR14085">
    <property type="entry name" value="WD-REPEAT PROTEIN BING4"/>
    <property type="match status" value="1"/>
</dbReference>
<keyword evidence="3 6" id="KW-0853">WD repeat</keyword>
<keyword evidence="4" id="KW-0677">Repeat</keyword>
<feature type="compositionally biased region" description="Basic and acidic residues" evidence="7">
    <location>
        <begin position="521"/>
        <end position="540"/>
    </location>
</feature>
<dbReference type="Proteomes" id="UP000053237">
    <property type="component" value="Unassembled WGS sequence"/>
</dbReference>
<name>A0A024GUU4_9STRA</name>
<feature type="compositionally biased region" description="Polar residues" evidence="7">
    <location>
        <begin position="541"/>
        <end position="553"/>
    </location>
</feature>
<dbReference type="InterPro" id="IPR036322">
    <property type="entry name" value="WD40_repeat_dom_sf"/>
</dbReference>
<feature type="compositionally biased region" description="Basic residues" evidence="7">
    <location>
        <begin position="12"/>
        <end position="29"/>
    </location>
</feature>
<feature type="compositionally biased region" description="Low complexity" evidence="7">
    <location>
        <begin position="30"/>
        <end position="41"/>
    </location>
</feature>
<dbReference type="Pfam" id="PF00400">
    <property type="entry name" value="WD40"/>
    <property type="match status" value="1"/>
</dbReference>
<evidence type="ECO:0000313" key="9">
    <source>
        <dbReference type="EMBL" id="CCI50564.1"/>
    </source>
</evidence>
<proteinExistence type="predicted"/>
<dbReference type="EMBL" id="CAIX01000579">
    <property type="protein sequence ID" value="CCI50564.1"/>
    <property type="molecule type" value="Genomic_DNA"/>
</dbReference>
<keyword evidence="2" id="KW-0698">rRNA processing</keyword>
<reference evidence="9 10" key="1">
    <citation type="submission" date="2012-05" db="EMBL/GenBank/DDBJ databases">
        <title>Recombination and specialization in a pathogen metapopulation.</title>
        <authorList>
            <person name="Gardiner A."/>
            <person name="Kemen E."/>
            <person name="Schultz-Larsen T."/>
            <person name="MacLean D."/>
            <person name="Van Oosterhout C."/>
            <person name="Jones J.D.G."/>
        </authorList>
    </citation>
    <scope>NUCLEOTIDE SEQUENCE [LARGE SCALE GENOMIC DNA]</scope>
    <source>
        <strain evidence="9 10">Ac Nc2</strain>
    </source>
</reference>
<dbReference type="InterPro" id="IPR012952">
    <property type="entry name" value="BING4_C_dom"/>
</dbReference>
<evidence type="ECO:0000313" key="10">
    <source>
        <dbReference type="Proteomes" id="UP000053237"/>
    </source>
</evidence>
<dbReference type="FunFam" id="2.130.10.10:FF:000378">
    <property type="entry name" value="U3 small nucleolar RNA-associated protein 7"/>
    <property type="match status" value="1"/>
</dbReference>
<dbReference type="InterPro" id="IPR001680">
    <property type="entry name" value="WD40_rpt"/>
</dbReference>
<comment type="subcellular location">
    <subcellularLocation>
        <location evidence="1">Nucleus</location>
        <location evidence="1">Nucleolus</location>
    </subcellularLocation>
</comment>
<dbReference type="InterPro" id="IPR015943">
    <property type="entry name" value="WD40/YVTN_repeat-like_dom_sf"/>
</dbReference>
<evidence type="ECO:0000256" key="6">
    <source>
        <dbReference type="PROSITE-ProRule" id="PRU00221"/>
    </source>
</evidence>
<dbReference type="SMART" id="SM00320">
    <property type="entry name" value="WD40"/>
    <property type="match status" value="4"/>
</dbReference>
<dbReference type="SUPFAM" id="SSF50978">
    <property type="entry name" value="WD40 repeat-like"/>
    <property type="match status" value="1"/>
</dbReference>
<feature type="repeat" description="WD" evidence="6">
    <location>
        <begin position="295"/>
        <end position="336"/>
    </location>
</feature>
<evidence type="ECO:0000259" key="8">
    <source>
        <dbReference type="SMART" id="SM01033"/>
    </source>
</evidence>
<dbReference type="OrthoDB" id="10251154at2759"/>